<dbReference type="GO" id="GO:0003700">
    <property type="term" value="F:DNA-binding transcription factor activity"/>
    <property type="evidence" value="ECO:0007669"/>
    <property type="project" value="InterPro"/>
</dbReference>
<dbReference type="AlphaFoldDB" id="A0A6A7K785"/>
<evidence type="ECO:0000259" key="4">
    <source>
        <dbReference type="PROSITE" id="PS50987"/>
    </source>
</evidence>
<dbReference type="InterPro" id="IPR001845">
    <property type="entry name" value="HTH_ArsR_DNA-bd_dom"/>
</dbReference>
<keyword evidence="3" id="KW-0804">Transcription</keyword>
<dbReference type="SUPFAM" id="SSF46785">
    <property type="entry name" value="Winged helix' DNA-binding domain"/>
    <property type="match status" value="1"/>
</dbReference>
<dbReference type="InterPro" id="IPR036388">
    <property type="entry name" value="WH-like_DNA-bd_sf"/>
</dbReference>
<dbReference type="PANTHER" id="PTHR33154:SF18">
    <property type="entry name" value="ARSENICAL RESISTANCE OPERON REPRESSOR"/>
    <property type="match status" value="1"/>
</dbReference>
<dbReference type="InterPro" id="IPR036390">
    <property type="entry name" value="WH_DNA-bd_sf"/>
</dbReference>
<dbReference type="PANTHER" id="PTHR33154">
    <property type="entry name" value="TRANSCRIPTIONAL REGULATOR, ARSR FAMILY"/>
    <property type="match status" value="1"/>
</dbReference>
<sequence>MSHRIFTELDPFIETLGLLIHSHNLDETRTSIIKELDNLGFIGTDLYSKHFKIFDKYISTFKKYSVVGAEDKFFFEDIESNHINIITMLMISNKDFVDKIDEISSQKINHDIIEYIVESMEISLPDKEIENLEDIISFLDSNNSLGFNDKWKIMKMLQNSKYYLKKLISIINNNIDAYAQAHKSISKQLEKLINQYNETVTLNGTGLFNEMLKSLTDNIDIYPTLAFPALLIAFEKSCYYGLLSPLVIRGEKNSKLTQEDFLYCLKTLSDKSKMEIIKTLKVSPKYNLEIANEIGLTAATVSYHMAVLLTCGFVSVEKQDGRVYYNLKKDTIKDFIDLMEETLI</sequence>
<dbReference type="InterPro" id="IPR051081">
    <property type="entry name" value="HTH_MetalResp_TranReg"/>
</dbReference>
<evidence type="ECO:0000313" key="6">
    <source>
        <dbReference type="Proteomes" id="UP000440004"/>
    </source>
</evidence>
<dbReference type="CDD" id="cd00090">
    <property type="entry name" value="HTH_ARSR"/>
    <property type="match status" value="1"/>
</dbReference>
<dbReference type="PRINTS" id="PR00778">
    <property type="entry name" value="HTHARSR"/>
</dbReference>
<keyword evidence="2" id="KW-0238">DNA-binding</keyword>
<dbReference type="Proteomes" id="UP000440004">
    <property type="component" value="Unassembled WGS sequence"/>
</dbReference>
<feature type="domain" description="HTH arsR-type" evidence="4">
    <location>
        <begin position="253"/>
        <end position="344"/>
    </location>
</feature>
<keyword evidence="1" id="KW-0805">Transcription regulation</keyword>
<dbReference type="RefSeq" id="WP_152802547.1">
    <property type="nucleotide sequence ID" value="NZ_WHNX01000006.1"/>
</dbReference>
<dbReference type="Gene3D" id="1.10.10.10">
    <property type="entry name" value="Winged helix-like DNA-binding domain superfamily/Winged helix DNA-binding domain"/>
    <property type="match status" value="1"/>
</dbReference>
<gene>
    <name evidence="5" type="ORF">GC105_05515</name>
</gene>
<keyword evidence="6" id="KW-1185">Reference proteome</keyword>
<dbReference type="PROSITE" id="PS50987">
    <property type="entry name" value="HTH_ARSR_2"/>
    <property type="match status" value="1"/>
</dbReference>
<evidence type="ECO:0000256" key="3">
    <source>
        <dbReference type="ARBA" id="ARBA00023163"/>
    </source>
</evidence>
<dbReference type="GO" id="GO:0003677">
    <property type="term" value="F:DNA binding"/>
    <property type="evidence" value="ECO:0007669"/>
    <property type="project" value="UniProtKB-KW"/>
</dbReference>
<evidence type="ECO:0000256" key="2">
    <source>
        <dbReference type="ARBA" id="ARBA00023125"/>
    </source>
</evidence>
<dbReference type="EMBL" id="WHNX01000006">
    <property type="protein sequence ID" value="MPW25245.1"/>
    <property type="molecule type" value="Genomic_DNA"/>
</dbReference>
<accession>A0A6A7K785</accession>
<organism evidence="5 6">
    <name type="scientific">Alkalibaculum sporogenes</name>
    <dbReference type="NCBI Taxonomy" id="2655001"/>
    <lineage>
        <taxon>Bacteria</taxon>
        <taxon>Bacillati</taxon>
        <taxon>Bacillota</taxon>
        <taxon>Clostridia</taxon>
        <taxon>Eubacteriales</taxon>
        <taxon>Eubacteriaceae</taxon>
        <taxon>Alkalibaculum</taxon>
    </lineage>
</organism>
<comment type="caution">
    <text evidence="5">The sequence shown here is derived from an EMBL/GenBank/DDBJ whole genome shotgun (WGS) entry which is preliminary data.</text>
</comment>
<proteinExistence type="predicted"/>
<evidence type="ECO:0000256" key="1">
    <source>
        <dbReference type="ARBA" id="ARBA00023015"/>
    </source>
</evidence>
<name>A0A6A7K785_9FIRM</name>
<dbReference type="InterPro" id="IPR011991">
    <property type="entry name" value="ArsR-like_HTH"/>
</dbReference>
<reference evidence="5 6" key="1">
    <citation type="submission" date="2019-10" db="EMBL/GenBank/DDBJ databases">
        <title>Alkalibaculum tamaniensis sp.nov., a new alkaliphilic acetogen, isolated on methoxylated aromatics from a mud volcano.</title>
        <authorList>
            <person name="Khomyakova M.A."/>
            <person name="Merkel A.Y."/>
            <person name="Bonch-Osmolovskaya E.A."/>
            <person name="Slobodkin A.I."/>
        </authorList>
    </citation>
    <scope>NUCLEOTIDE SEQUENCE [LARGE SCALE GENOMIC DNA]</scope>
    <source>
        <strain evidence="5 6">M08DMB</strain>
    </source>
</reference>
<dbReference type="Pfam" id="PF01022">
    <property type="entry name" value="HTH_5"/>
    <property type="match status" value="1"/>
</dbReference>
<dbReference type="SMART" id="SM00418">
    <property type="entry name" value="HTH_ARSR"/>
    <property type="match status" value="1"/>
</dbReference>
<protein>
    <submittedName>
        <fullName evidence="5">ArsR family transcriptional regulator</fullName>
    </submittedName>
</protein>
<evidence type="ECO:0000313" key="5">
    <source>
        <dbReference type="EMBL" id="MPW25245.1"/>
    </source>
</evidence>